<comment type="caution">
    <text evidence="10">The sequence shown here is derived from an EMBL/GenBank/DDBJ whole genome shotgun (WGS) entry which is preliminary data.</text>
</comment>
<dbReference type="SUPFAM" id="SSF57667">
    <property type="entry name" value="beta-beta-alpha zinc fingers"/>
    <property type="match status" value="1"/>
</dbReference>
<keyword evidence="11" id="KW-1185">Reference proteome</keyword>
<dbReference type="InterPro" id="IPR013087">
    <property type="entry name" value="Znf_C2H2_type"/>
</dbReference>
<evidence type="ECO:0000256" key="5">
    <source>
        <dbReference type="ARBA" id="ARBA00022833"/>
    </source>
</evidence>
<feature type="non-terminal residue" evidence="10">
    <location>
        <position position="1"/>
    </location>
</feature>
<keyword evidence="5" id="KW-0862">Zinc</keyword>
<name>A0A852BFL9_9CORV</name>
<dbReference type="InterPro" id="IPR036236">
    <property type="entry name" value="Znf_C2H2_sf"/>
</dbReference>
<sequence length="58" mass="6636">HTRERPYRCGQCSSSGSSNLAKHSHVHSGERPYRCSQCGESFGFQPQLMQHQKHHAEQ</sequence>
<evidence type="ECO:0000256" key="1">
    <source>
        <dbReference type="ARBA" id="ARBA00004123"/>
    </source>
</evidence>
<dbReference type="Proteomes" id="UP000614263">
    <property type="component" value="Unassembled WGS sequence"/>
</dbReference>
<evidence type="ECO:0000313" key="11">
    <source>
        <dbReference type="Proteomes" id="UP000614263"/>
    </source>
</evidence>
<dbReference type="FunFam" id="3.30.160.60:FF:002343">
    <property type="entry name" value="Zinc finger protein 33A"/>
    <property type="match status" value="1"/>
</dbReference>
<dbReference type="Gene3D" id="3.30.160.60">
    <property type="entry name" value="Classic Zinc Finger"/>
    <property type="match status" value="2"/>
</dbReference>
<dbReference type="PROSITE" id="PS00028">
    <property type="entry name" value="ZINC_FINGER_C2H2_1"/>
    <property type="match status" value="1"/>
</dbReference>
<feature type="compositionally biased region" description="Polar residues" evidence="8">
    <location>
        <begin position="11"/>
        <end position="21"/>
    </location>
</feature>
<dbReference type="GO" id="GO:0000981">
    <property type="term" value="F:DNA-binding transcription factor activity, RNA polymerase II-specific"/>
    <property type="evidence" value="ECO:0007669"/>
    <property type="project" value="TreeGrafter"/>
</dbReference>
<keyword evidence="3" id="KW-0677">Repeat</keyword>
<keyword evidence="4 7" id="KW-0863">Zinc-finger</keyword>
<feature type="region of interest" description="Disordered" evidence="8">
    <location>
        <begin position="1"/>
        <end position="25"/>
    </location>
</feature>
<accession>A0A852BFL9</accession>
<dbReference type="GO" id="GO:0008270">
    <property type="term" value="F:zinc ion binding"/>
    <property type="evidence" value="ECO:0007669"/>
    <property type="project" value="UniProtKB-KW"/>
</dbReference>
<feature type="non-terminal residue" evidence="10">
    <location>
        <position position="58"/>
    </location>
</feature>
<evidence type="ECO:0000259" key="9">
    <source>
        <dbReference type="PROSITE" id="PS50157"/>
    </source>
</evidence>
<gene>
    <name evidence="10" type="primary">Znf416_1</name>
    <name evidence="10" type="ORF">CHLCYA_R13937</name>
</gene>
<evidence type="ECO:0000256" key="2">
    <source>
        <dbReference type="ARBA" id="ARBA00022723"/>
    </source>
</evidence>
<comment type="subcellular location">
    <subcellularLocation>
        <location evidence="1">Nucleus</location>
    </subcellularLocation>
</comment>
<dbReference type="SMART" id="SM00355">
    <property type="entry name" value="ZnF_C2H2"/>
    <property type="match status" value="2"/>
</dbReference>
<dbReference type="GO" id="GO:0005634">
    <property type="term" value="C:nucleus"/>
    <property type="evidence" value="ECO:0007669"/>
    <property type="project" value="UniProtKB-SubCell"/>
</dbReference>
<feature type="domain" description="C2H2-type" evidence="9">
    <location>
        <begin position="33"/>
        <end position="58"/>
    </location>
</feature>
<organism evidence="10 11">
    <name type="scientific">Chloropsis cyanopogon</name>
    <dbReference type="NCBI Taxonomy" id="1218682"/>
    <lineage>
        <taxon>Eukaryota</taxon>
        <taxon>Metazoa</taxon>
        <taxon>Chordata</taxon>
        <taxon>Craniata</taxon>
        <taxon>Vertebrata</taxon>
        <taxon>Euteleostomi</taxon>
        <taxon>Archelosauria</taxon>
        <taxon>Archosauria</taxon>
        <taxon>Dinosauria</taxon>
        <taxon>Saurischia</taxon>
        <taxon>Theropoda</taxon>
        <taxon>Coelurosauria</taxon>
        <taxon>Aves</taxon>
        <taxon>Neognathae</taxon>
        <taxon>Neoaves</taxon>
        <taxon>Telluraves</taxon>
        <taxon>Australaves</taxon>
        <taxon>Passeriformes</taxon>
        <taxon>Corvoidea</taxon>
        <taxon>Irenidae</taxon>
        <taxon>Chloropsis</taxon>
    </lineage>
</organism>
<dbReference type="AlphaFoldDB" id="A0A852BFL9"/>
<evidence type="ECO:0000256" key="4">
    <source>
        <dbReference type="ARBA" id="ARBA00022771"/>
    </source>
</evidence>
<proteinExistence type="predicted"/>
<dbReference type="PROSITE" id="PS50157">
    <property type="entry name" value="ZINC_FINGER_C2H2_2"/>
    <property type="match status" value="1"/>
</dbReference>
<keyword evidence="6" id="KW-0539">Nucleus</keyword>
<dbReference type="EMBL" id="WEZZ01032722">
    <property type="protein sequence ID" value="NXP66954.1"/>
    <property type="molecule type" value="Genomic_DNA"/>
</dbReference>
<dbReference type="PANTHER" id="PTHR23226">
    <property type="entry name" value="ZINC FINGER AND SCAN DOMAIN-CONTAINING"/>
    <property type="match status" value="1"/>
</dbReference>
<evidence type="ECO:0000256" key="6">
    <source>
        <dbReference type="ARBA" id="ARBA00023242"/>
    </source>
</evidence>
<evidence type="ECO:0000256" key="8">
    <source>
        <dbReference type="SAM" id="MobiDB-lite"/>
    </source>
</evidence>
<evidence type="ECO:0000256" key="3">
    <source>
        <dbReference type="ARBA" id="ARBA00022737"/>
    </source>
</evidence>
<evidence type="ECO:0000313" key="10">
    <source>
        <dbReference type="EMBL" id="NXP66954.1"/>
    </source>
</evidence>
<reference evidence="10" key="1">
    <citation type="submission" date="2019-10" db="EMBL/GenBank/DDBJ databases">
        <title>Bird 10,000 Genomes (B10K) Project - Family phase.</title>
        <authorList>
            <person name="Zhang G."/>
        </authorList>
    </citation>
    <scope>NUCLEOTIDE SEQUENCE</scope>
    <source>
        <strain evidence="10">B10K-DU-002-57</strain>
        <tissue evidence="10">Muscle</tissue>
    </source>
</reference>
<evidence type="ECO:0000256" key="7">
    <source>
        <dbReference type="PROSITE-ProRule" id="PRU00042"/>
    </source>
</evidence>
<keyword evidence="2" id="KW-0479">Metal-binding</keyword>
<dbReference type="PANTHER" id="PTHR23226:SF416">
    <property type="entry name" value="FI01424P"/>
    <property type="match status" value="1"/>
</dbReference>
<dbReference type="GO" id="GO:0000978">
    <property type="term" value="F:RNA polymerase II cis-regulatory region sequence-specific DNA binding"/>
    <property type="evidence" value="ECO:0007669"/>
    <property type="project" value="TreeGrafter"/>
</dbReference>
<protein>
    <submittedName>
        <fullName evidence="10">ZN416 protein</fullName>
    </submittedName>
</protein>